<proteinExistence type="predicted"/>
<dbReference type="EMBL" id="REGN01014049">
    <property type="protein sequence ID" value="RMZ93128.1"/>
    <property type="molecule type" value="Genomic_DNA"/>
</dbReference>
<sequence>MELVNASASSFEWRYKVNQSLLQIALYTLMPIGVAMNTIQIFVYLRKKFVKNSMNPFLIALPLNSIFVLILISLRFADTIQIFNYEQNTDIGCKFASFFIRLFLSGCFWLNFLLTIDRLFFILYPNKFKKLQHTNNIIKIIFLMYLLLAILCSPSFFFNSSRTLNSKTNETKLSCVAHPALSISRIAIVQLFGMFVPFFLMFGTNIVLIRKVAKSRKKFASAKEMNFAFSLIISNILFLVSFIPFSIFLISNLLKVINPRIAKDPKIGSLIALYDTCAFIIACYNFSLGLLIQIIFNKLFRK</sequence>
<dbReference type="InterPro" id="IPR000276">
    <property type="entry name" value="GPCR_Rhodpsn"/>
</dbReference>
<organism evidence="7 8">
    <name type="scientific">Brachionus plicatilis</name>
    <name type="common">Marine rotifer</name>
    <name type="synonym">Brachionus muelleri</name>
    <dbReference type="NCBI Taxonomy" id="10195"/>
    <lineage>
        <taxon>Eukaryota</taxon>
        <taxon>Metazoa</taxon>
        <taxon>Spiralia</taxon>
        <taxon>Gnathifera</taxon>
        <taxon>Rotifera</taxon>
        <taxon>Eurotatoria</taxon>
        <taxon>Monogononta</taxon>
        <taxon>Pseudotrocha</taxon>
        <taxon>Ploima</taxon>
        <taxon>Brachionidae</taxon>
        <taxon>Brachionus</taxon>
    </lineage>
</organism>
<dbReference type="PANTHER" id="PTHR46641:SF2">
    <property type="entry name" value="FMRFAMIDE RECEPTOR"/>
    <property type="match status" value="1"/>
</dbReference>
<keyword evidence="8" id="KW-1185">Reference proteome</keyword>
<evidence type="ECO:0000313" key="8">
    <source>
        <dbReference type="Proteomes" id="UP000276133"/>
    </source>
</evidence>
<dbReference type="SUPFAM" id="SSF81321">
    <property type="entry name" value="Family A G protein-coupled receptor-like"/>
    <property type="match status" value="1"/>
</dbReference>
<evidence type="ECO:0000256" key="4">
    <source>
        <dbReference type="ARBA" id="ARBA00023136"/>
    </source>
</evidence>
<reference evidence="7 8" key="1">
    <citation type="journal article" date="2018" name="Sci. Rep.">
        <title>Genomic signatures of local adaptation to the degree of environmental predictability in rotifers.</title>
        <authorList>
            <person name="Franch-Gras L."/>
            <person name="Hahn C."/>
            <person name="Garcia-Roger E.M."/>
            <person name="Carmona M.J."/>
            <person name="Serra M."/>
            <person name="Gomez A."/>
        </authorList>
    </citation>
    <scope>NUCLEOTIDE SEQUENCE [LARGE SCALE GENOMIC DNA]</scope>
    <source>
        <strain evidence="7">HYR1</strain>
    </source>
</reference>
<feature type="transmembrane region" description="Helical" evidence="5">
    <location>
        <begin position="229"/>
        <end position="251"/>
    </location>
</feature>
<comment type="caution">
    <text evidence="7">The sequence shown here is derived from an EMBL/GenBank/DDBJ whole genome shotgun (WGS) entry which is preliminary data.</text>
</comment>
<feature type="non-terminal residue" evidence="7">
    <location>
        <position position="302"/>
    </location>
</feature>
<protein>
    <submittedName>
        <fullName evidence="7">Lysophosphatidic acid receptor 6</fullName>
    </submittedName>
</protein>
<dbReference type="InterPro" id="IPR017452">
    <property type="entry name" value="GPCR_Rhodpsn_7TM"/>
</dbReference>
<dbReference type="GO" id="GO:0016020">
    <property type="term" value="C:membrane"/>
    <property type="evidence" value="ECO:0007669"/>
    <property type="project" value="UniProtKB-SubCell"/>
</dbReference>
<evidence type="ECO:0000313" key="7">
    <source>
        <dbReference type="EMBL" id="RMZ93128.1"/>
    </source>
</evidence>
<evidence type="ECO:0000256" key="5">
    <source>
        <dbReference type="SAM" id="Phobius"/>
    </source>
</evidence>
<keyword evidence="2 5" id="KW-0812">Transmembrane</keyword>
<dbReference type="PANTHER" id="PTHR46641">
    <property type="entry name" value="FMRFAMIDE RECEPTOR-RELATED"/>
    <property type="match status" value="1"/>
</dbReference>
<dbReference type="Pfam" id="PF00001">
    <property type="entry name" value="7tm_1"/>
    <property type="match status" value="1"/>
</dbReference>
<keyword evidence="3 5" id="KW-1133">Transmembrane helix</keyword>
<feature type="domain" description="G-protein coupled receptors family 1 profile" evidence="6">
    <location>
        <begin position="36"/>
        <end position="293"/>
    </location>
</feature>
<dbReference type="Proteomes" id="UP000276133">
    <property type="component" value="Unassembled WGS sequence"/>
</dbReference>
<dbReference type="Gene3D" id="1.20.1070.10">
    <property type="entry name" value="Rhodopsin 7-helix transmembrane proteins"/>
    <property type="match status" value="1"/>
</dbReference>
<dbReference type="AlphaFoldDB" id="A0A3M7P251"/>
<evidence type="ECO:0000256" key="1">
    <source>
        <dbReference type="ARBA" id="ARBA00004370"/>
    </source>
</evidence>
<evidence type="ECO:0000256" key="2">
    <source>
        <dbReference type="ARBA" id="ARBA00022692"/>
    </source>
</evidence>
<name>A0A3M7P251_BRAPC</name>
<feature type="transmembrane region" description="Helical" evidence="5">
    <location>
        <begin position="96"/>
        <end position="116"/>
    </location>
</feature>
<feature type="transmembrane region" description="Helical" evidence="5">
    <location>
        <begin position="186"/>
        <end position="208"/>
    </location>
</feature>
<dbReference type="InterPro" id="IPR052954">
    <property type="entry name" value="GPCR-Ligand_Int"/>
</dbReference>
<dbReference type="GO" id="GO:0004930">
    <property type="term" value="F:G protein-coupled receptor activity"/>
    <property type="evidence" value="ECO:0007669"/>
    <property type="project" value="InterPro"/>
</dbReference>
<feature type="transmembrane region" description="Helical" evidence="5">
    <location>
        <begin position="137"/>
        <end position="158"/>
    </location>
</feature>
<comment type="subcellular location">
    <subcellularLocation>
        <location evidence="1">Membrane</location>
    </subcellularLocation>
</comment>
<feature type="transmembrane region" description="Helical" evidence="5">
    <location>
        <begin position="57"/>
        <end position="76"/>
    </location>
</feature>
<accession>A0A3M7P251</accession>
<dbReference type="CDD" id="cd00637">
    <property type="entry name" value="7tm_classA_rhodopsin-like"/>
    <property type="match status" value="1"/>
</dbReference>
<gene>
    <name evidence="7" type="ORF">BpHYR1_014652</name>
</gene>
<keyword evidence="7" id="KW-0675">Receptor</keyword>
<feature type="transmembrane region" description="Helical" evidence="5">
    <location>
        <begin position="20"/>
        <end position="45"/>
    </location>
</feature>
<feature type="transmembrane region" description="Helical" evidence="5">
    <location>
        <begin position="271"/>
        <end position="296"/>
    </location>
</feature>
<keyword evidence="4 5" id="KW-0472">Membrane</keyword>
<dbReference type="OrthoDB" id="10139472at2759"/>
<evidence type="ECO:0000259" key="6">
    <source>
        <dbReference type="PROSITE" id="PS50262"/>
    </source>
</evidence>
<dbReference type="PROSITE" id="PS50262">
    <property type="entry name" value="G_PROTEIN_RECEP_F1_2"/>
    <property type="match status" value="1"/>
</dbReference>
<evidence type="ECO:0000256" key="3">
    <source>
        <dbReference type="ARBA" id="ARBA00022989"/>
    </source>
</evidence>